<protein>
    <submittedName>
        <fullName evidence="2">Glycosyltransferase family 25 protein</fullName>
    </submittedName>
</protein>
<evidence type="ECO:0000313" key="3">
    <source>
        <dbReference type="Proteomes" id="UP001595478"/>
    </source>
</evidence>
<evidence type="ECO:0000313" key="2">
    <source>
        <dbReference type="EMBL" id="MFC3123085.1"/>
    </source>
</evidence>
<name>A0ABV7FWJ0_9ALTE</name>
<proteinExistence type="predicted"/>
<sequence>MHTNNKQASFFSPLNTYFDAIFVITMEQAEARQNSIKKHMEGLNYAFWPATDKNKLDPSILSDTRYYDDEKHRNIKRTHRSMTLAEYACASSHRSIYEHMLAKNLSRVLIFEDDAIPNVDVLKHFTERMSTLSTNWDVVLFDYYDCHYESVTSYLKQGLYKLYHKLGISNWQKVPLSLINNMLMQDYNTDFYRAGRLSGSHAYCLTLNAAKHYANFQSPVVLQPDRVFYYYQAEHPLNVFACKQAMFLRGEESNTSQIQQ</sequence>
<gene>
    <name evidence="2" type="ORF">ACFOHL_15795</name>
</gene>
<comment type="caution">
    <text evidence="2">The sequence shown here is derived from an EMBL/GenBank/DDBJ whole genome shotgun (WGS) entry which is preliminary data.</text>
</comment>
<dbReference type="EMBL" id="JBHRSW010000047">
    <property type="protein sequence ID" value="MFC3123085.1"/>
    <property type="molecule type" value="Genomic_DNA"/>
</dbReference>
<dbReference type="RefSeq" id="WP_376921206.1">
    <property type="nucleotide sequence ID" value="NZ_JBHRSW010000047.1"/>
</dbReference>
<keyword evidence="3" id="KW-1185">Reference proteome</keyword>
<reference evidence="3" key="1">
    <citation type="journal article" date="2019" name="Int. J. Syst. Evol. Microbiol.">
        <title>The Global Catalogue of Microorganisms (GCM) 10K type strain sequencing project: providing services to taxonomists for standard genome sequencing and annotation.</title>
        <authorList>
            <consortium name="The Broad Institute Genomics Platform"/>
            <consortium name="The Broad Institute Genome Sequencing Center for Infectious Disease"/>
            <person name="Wu L."/>
            <person name="Ma J."/>
        </authorList>
    </citation>
    <scope>NUCLEOTIDE SEQUENCE [LARGE SCALE GENOMIC DNA]</scope>
    <source>
        <strain evidence="3">KCTC 52473</strain>
    </source>
</reference>
<dbReference type="InterPro" id="IPR002654">
    <property type="entry name" value="Glyco_trans_25"/>
</dbReference>
<dbReference type="Proteomes" id="UP001595478">
    <property type="component" value="Unassembled WGS sequence"/>
</dbReference>
<evidence type="ECO:0000259" key="1">
    <source>
        <dbReference type="Pfam" id="PF01755"/>
    </source>
</evidence>
<organism evidence="2 3">
    <name type="scientific">Agaribacter flavus</name>
    <dbReference type="NCBI Taxonomy" id="1902781"/>
    <lineage>
        <taxon>Bacteria</taxon>
        <taxon>Pseudomonadati</taxon>
        <taxon>Pseudomonadota</taxon>
        <taxon>Gammaproteobacteria</taxon>
        <taxon>Alteromonadales</taxon>
        <taxon>Alteromonadaceae</taxon>
        <taxon>Agaribacter</taxon>
    </lineage>
</organism>
<dbReference type="Pfam" id="PF01755">
    <property type="entry name" value="Glyco_transf_25"/>
    <property type="match status" value="1"/>
</dbReference>
<accession>A0ABV7FWJ0</accession>
<feature type="domain" description="Glycosyl transferase family 25" evidence="1">
    <location>
        <begin position="20"/>
        <end position="220"/>
    </location>
</feature>
<dbReference type="CDD" id="cd06532">
    <property type="entry name" value="Glyco_transf_25"/>
    <property type="match status" value="1"/>
</dbReference>